<gene>
    <name evidence="1" type="ORF">EEN88_22360</name>
</gene>
<dbReference type="AlphaFoldDB" id="A0A3J2DCM7"/>
<dbReference type="Proteomes" id="UP000839513">
    <property type="component" value="Unassembled WGS sequence"/>
</dbReference>
<name>A0A3J2DCM7_SALER</name>
<accession>A0A3J2DCM7</accession>
<sequence>MIFSLTDFREFESVSLQSLFLESPERICVSFITELSLKQGVAATSEARMGNIKAEMTMNLKIRPDITYP</sequence>
<proteinExistence type="predicted"/>
<evidence type="ECO:0000313" key="1">
    <source>
        <dbReference type="EMBL" id="MHT00472.1"/>
    </source>
</evidence>
<organism evidence="1">
    <name type="scientific">Salmonella enterica</name>
    <name type="common">Salmonella choleraesuis</name>
    <dbReference type="NCBI Taxonomy" id="28901"/>
    <lineage>
        <taxon>Bacteria</taxon>
        <taxon>Pseudomonadati</taxon>
        <taxon>Pseudomonadota</taxon>
        <taxon>Gammaproteobacteria</taxon>
        <taxon>Enterobacterales</taxon>
        <taxon>Enterobacteriaceae</taxon>
        <taxon>Salmonella</taxon>
    </lineage>
</organism>
<reference evidence="1" key="1">
    <citation type="submission" date="2018-11" db="EMBL/GenBank/DDBJ databases">
        <authorList>
            <consortium name="PulseNet: The National Subtyping Network for Foodborne Disease Surveillance"/>
            <person name="Tarr C.L."/>
            <person name="Trees E."/>
            <person name="Katz L.S."/>
            <person name="Carleton-Romer H.A."/>
            <person name="Stroika S."/>
            <person name="Kucerova Z."/>
            <person name="Roache K.F."/>
            <person name="Sabol A.L."/>
            <person name="Besser J."/>
            <person name="Gerner-Smidt P."/>
        </authorList>
    </citation>
    <scope>NUCLEOTIDE SEQUENCE [LARGE SCALE GENOMIC DNA]</scope>
    <source>
        <strain evidence="1">PNUSAS059687</strain>
    </source>
</reference>
<comment type="caution">
    <text evidence="1">The sequence shown here is derived from an EMBL/GenBank/DDBJ whole genome shotgun (WGS) entry which is preliminary data.</text>
</comment>
<dbReference type="EMBL" id="RNUA01000148">
    <property type="protein sequence ID" value="MHT00472.1"/>
    <property type="molecule type" value="Genomic_DNA"/>
</dbReference>
<protein>
    <submittedName>
        <fullName evidence="1">Uncharacterized protein</fullName>
    </submittedName>
</protein>